<evidence type="ECO:0000313" key="8">
    <source>
        <dbReference type="EMBL" id="MCA1854479.1"/>
    </source>
</evidence>
<keyword evidence="5 7" id="KW-1133">Transmembrane helix</keyword>
<feature type="transmembrane region" description="Helical" evidence="7">
    <location>
        <begin position="93"/>
        <end position="113"/>
    </location>
</feature>
<keyword evidence="6 7" id="KW-0472">Membrane</keyword>
<dbReference type="PROSITE" id="PS01022">
    <property type="entry name" value="PTR2_1"/>
    <property type="match status" value="1"/>
</dbReference>
<evidence type="ECO:0000256" key="7">
    <source>
        <dbReference type="SAM" id="Phobius"/>
    </source>
</evidence>
<feature type="transmembrane region" description="Helical" evidence="7">
    <location>
        <begin position="361"/>
        <end position="379"/>
    </location>
</feature>
<dbReference type="NCBIfam" id="TIGR00924">
    <property type="entry name" value="yjdL_sub1_fam"/>
    <property type="match status" value="1"/>
</dbReference>
<sequence length="529" mass="57880">MTSTATEAKSEPTSGGRMPRQIPYIIANEGCERFSFYGMRNILTPFLISSLLVFVAQDQRASEAKHVFHAFMMGVYFFPLLGGWLADRYFGKYNTIFWFSLIYCAGHACLAIFEHSVQGFYFGLFLIAFGSGGIKPLVASFVGDQFDKTNKSKAKVVFDAFYWIINFGSFFASVSMPILLRDYGPSVAFGVPGILMFIATIILWSGKKKYVHVPPAPADPHSFLRVVRTALFAKQPGAGRPGLFIAAAGVLGVLASVVKAPEWGYLIAICTGLVLLLACVGIGASMQLERARGVHPDVAVDGVRSVLRLLIVFGLVTPFWSLFDQKASTWIVQANTMSTEVDLFGWTFEVLPAQMQALNPLLVMLLIPFNNLVLFPLLNKIGLVPTALRRMTAGIAFSALAWIVVGHLQVQLDGGDAVSIAWQILPYALLTLGEVLVSATGLEFAYSQAPSSMKGVIMALWYLAVTVGNLWVLIVNQGVKNETVIARIENSGVGVIAFQMYFFAGFAMLAALAFGLYAKRYKMVDHYRA</sequence>
<keyword evidence="4" id="KW-0571">Peptide transport</keyword>
<comment type="caution">
    <text evidence="8">The sequence shown here is derived from an EMBL/GenBank/DDBJ whole genome shotgun (WGS) entry which is preliminary data.</text>
</comment>
<protein>
    <submittedName>
        <fullName evidence="8">Oligopeptide:H+ symporter</fullName>
    </submittedName>
</protein>
<name>A0ABS7Y7E6_9BURK</name>
<keyword evidence="4" id="KW-0813">Transport</keyword>
<evidence type="ECO:0000256" key="5">
    <source>
        <dbReference type="ARBA" id="ARBA00022989"/>
    </source>
</evidence>
<keyword evidence="4" id="KW-0653">Protein transport</keyword>
<evidence type="ECO:0000313" key="9">
    <source>
        <dbReference type="Proteomes" id="UP001198602"/>
    </source>
</evidence>
<feature type="transmembrane region" description="Helical" evidence="7">
    <location>
        <begin position="160"/>
        <end position="180"/>
    </location>
</feature>
<feature type="transmembrane region" description="Helical" evidence="7">
    <location>
        <begin position="391"/>
        <end position="412"/>
    </location>
</feature>
<feature type="transmembrane region" description="Helical" evidence="7">
    <location>
        <begin position="456"/>
        <end position="475"/>
    </location>
</feature>
<feature type="transmembrane region" description="Helical" evidence="7">
    <location>
        <begin position="34"/>
        <end position="55"/>
    </location>
</feature>
<dbReference type="Proteomes" id="UP001198602">
    <property type="component" value="Unassembled WGS sequence"/>
</dbReference>
<feature type="transmembrane region" description="Helical" evidence="7">
    <location>
        <begin position="119"/>
        <end position="139"/>
    </location>
</feature>
<feature type="transmembrane region" description="Helical" evidence="7">
    <location>
        <begin position="238"/>
        <end position="257"/>
    </location>
</feature>
<comment type="subcellular location">
    <subcellularLocation>
        <location evidence="1">Membrane</location>
        <topology evidence="1">Multi-pass membrane protein</topology>
    </subcellularLocation>
</comment>
<feature type="transmembrane region" description="Helical" evidence="7">
    <location>
        <begin position="186"/>
        <end position="204"/>
    </location>
</feature>
<dbReference type="PANTHER" id="PTHR11654">
    <property type="entry name" value="OLIGOPEPTIDE TRANSPORTER-RELATED"/>
    <property type="match status" value="1"/>
</dbReference>
<evidence type="ECO:0000256" key="2">
    <source>
        <dbReference type="ARBA" id="ARBA00005982"/>
    </source>
</evidence>
<dbReference type="Pfam" id="PF00854">
    <property type="entry name" value="PTR2"/>
    <property type="match status" value="1"/>
</dbReference>
<dbReference type="InterPro" id="IPR036259">
    <property type="entry name" value="MFS_trans_sf"/>
</dbReference>
<dbReference type="InterPro" id="IPR000109">
    <property type="entry name" value="POT_fam"/>
</dbReference>
<accession>A0ABS7Y7E6</accession>
<dbReference type="SUPFAM" id="SSF103473">
    <property type="entry name" value="MFS general substrate transporter"/>
    <property type="match status" value="1"/>
</dbReference>
<comment type="similarity">
    <text evidence="2">Belongs to the major facilitator superfamily. Proton-dependent oligopeptide transporter (POT/PTR) (TC 2.A.17) family.</text>
</comment>
<evidence type="ECO:0000256" key="1">
    <source>
        <dbReference type="ARBA" id="ARBA00004141"/>
    </source>
</evidence>
<gene>
    <name evidence="8" type="ORF">LE190_00860</name>
</gene>
<proteinExistence type="inferred from homology"/>
<feature type="transmembrane region" description="Helical" evidence="7">
    <location>
        <begin position="67"/>
        <end position="86"/>
    </location>
</feature>
<feature type="transmembrane region" description="Helical" evidence="7">
    <location>
        <begin position="495"/>
        <end position="518"/>
    </location>
</feature>
<evidence type="ECO:0000256" key="3">
    <source>
        <dbReference type="ARBA" id="ARBA00022692"/>
    </source>
</evidence>
<evidence type="ECO:0000256" key="4">
    <source>
        <dbReference type="ARBA" id="ARBA00022856"/>
    </source>
</evidence>
<dbReference type="InterPro" id="IPR018456">
    <property type="entry name" value="PTR2_symporter_CS"/>
</dbReference>
<keyword evidence="9" id="KW-1185">Reference proteome</keyword>
<keyword evidence="3 7" id="KW-0812">Transmembrane</keyword>
<dbReference type="InterPro" id="IPR005279">
    <property type="entry name" value="Dipep/tripep_permease"/>
</dbReference>
<feature type="transmembrane region" description="Helical" evidence="7">
    <location>
        <begin position="424"/>
        <end position="444"/>
    </location>
</feature>
<dbReference type="RefSeq" id="WP_225236952.1">
    <property type="nucleotide sequence ID" value="NZ_JAHYBX010000001.1"/>
</dbReference>
<reference evidence="8 9" key="1">
    <citation type="submission" date="2021-07" db="EMBL/GenBank/DDBJ databases">
        <title>Characterization of Violacein-producing bacteria and related species.</title>
        <authorList>
            <person name="Wilson H.S."/>
            <person name="De Leon M.E."/>
        </authorList>
    </citation>
    <scope>NUCLEOTIDE SEQUENCE [LARGE SCALE GENOMIC DNA]</scope>
    <source>
        <strain evidence="8 9">HSC-2F05</strain>
    </source>
</reference>
<dbReference type="Gene3D" id="1.20.1250.20">
    <property type="entry name" value="MFS general substrate transporter like domains"/>
    <property type="match status" value="1"/>
</dbReference>
<evidence type="ECO:0000256" key="6">
    <source>
        <dbReference type="ARBA" id="ARBA00023136"/>
    </source>
</evidence>
<dbReference type="EMBL" id="JAHYBX010000001">
    <property type="protein sequence ID" value="MCA1854479.1"/>
    <property type="molecule type" value="Genomic_DNA"/>
</dbReference>
<feature type="transmembrane region" description="Helical" evidence="7">
    <location>
        <begin position="305"/>
        <end position="323"/>
    </location>
</feature>
<organism evidence="8 9">
    <name type="scientific">Massilia hydrophila</name>
    <dbReference type="NCBI Taxonomy" id="3044279"/>
    <lineage>
        <taxon>Bacteria</taxon>
        <taxon>Pseudomonadati</taxon>
        <taxon>Pseudomonadota</taxon>
        <taxon>Betaproteobacteria</taxon>
        <taxon>Burkholderiales</taxon>
        <taxon>Oxalobacteraceae</taxon>
        <taxon>Telluria group</taxon>
        <taxon>Massilia</taxon>
    </lineage>
</organism>
<feature type="transmembrane region" description="Helical" evidence="7">
    <location>
        <begin position="263"/>
        <end position="284"/>
    </location>
</feature>